<keyword evidence="2" id="KW-1185">Reference proteome</keyword>
<sequence length="385" mass="42800">MATSVISTAELKALVLDGNKHQMIADNDYFSQIKPLEDTLPAIDPSIKFDPAIHLAFKPEFLKTCKRTTMEELGASCPEQISDIGVSEPFPLFTDEAVEIMRAELLRKEVFDEFGRLSYNSTTGLGAMIRGYAKDAAPFTYTAWTHPITVSAVSAMAGVELEPIMDYEIASVNVAMKSPDAAANELVSSRRRSSLGNKFDDDVPAVVGWHNDSYPFVCVLMLSDTSKMIGGETLIKPPSGEIIPAKGPAKGKATVLQGRILNHLASIPIGFTERITAVTSYRAKNPLTFDGSVLSTVKPEVNYSTVYNTFYPQWVSYRMDIISKRALHIKETFDKSLEDKEVFDKEKAFTLLKDLEAYLHKTSTEMEVSEKEWAYHKSRLNMKPT</sequence>
<gene>
    <name evidence="1" type="ORF">Amon01_000042000</name>
</gene>
<accession>A0A9W6YL50</accession>
<dbReference type="PANTHER" id="PTHR41677">
    <property type="entry name" value="YALI0B19030P"/>
    <property type="match status" value="1"/>
</dbReference>
<dbReference type="OrthoDB" id="10256055at2759"/>
<evidence type="ECO:0000313" key="1">
    <source>
        <dbReference type="EMBL" id="GMG19370.1"/>
    </source>
</evidence>
<dbReference type="PANTHER" id="PTHR41677:SF1">
    <property type="entry name" value="FE2OG DIOXYGENASE DOMAIN-CONTAINING PROTEIN"/>
    <property type="match status" value="1"/>
</dbReference>
<evidence type="ECO:0000313" key="2">
    <source>
        <dbReference type="Proteomes" id="UP001165063"/>
    </source>
</evidence>
<protein>
    <submittedName>
        <fullName evidence="1">Unnamed protein product</fullName>
    </submittedName>
</protein>
<organism evidence="1 2">
    <name type="scientific">Ambrosiozyma monospora</name>
    <name type="common">Yeast</name>
    <name type="synonym">Endomycopsis monosporus</name>
    <dbReference type="NCBI Taxonomy" id="43982"/>
    <lineage>
        <taxon>Eukaryota</taxon>
        <taxon>Fungi</taxon>
        <taxon>Dikarya</taxon>
        <taxon>Ascomycota</taxon>
        <taxon>Saccharomycotina</taxon>
        <taxon>Pichiomycetes</taxon>
        <taxon>Pichiales</taxon>
        <taxon>Pichiaceae</taxon>
        <taxon>Ambrosiozyma</taxon>
    </lineage>
</organism>
<comment type="caution">
    <text evidence="1">The sequence shown here is derived from an EMBL/GenBank/DDBJ whole genome shotgun (WGS) entry which is preliminary data.</text>
</comment>
<proteinExistence type="predicted"/>
<reference evidence="1" key="1">
    <citation type="submission" date="2023-04" db="EMBL/GenBank/DDBJ databases">
        <title>Ambrosiozyma monospora NBRC 1965.</title>
        <authorList>
            <person name="Ichikawa N."/>
            <person name="Sato H."/>
            <person name="Tonouchi N."/>
        </authorList>
    </citation>
    <scope>NUCLEOTIDE SEQUENCE</scope>
    <source>
        <strain evidence="1">NBRC 1965</strain>
    </source>
</reference>
<dbReference type="Proteomes" id="UP001165063">
    <property type="component" value="Unassembled WGS sequence"/>
</dbReference>
<dbReference type="AlphaFoldDB" id="A0A9W6YL50"/>
<name>A0A9W6YL50_AMBMO</name>
<dbReference type="EMBL" id="BSXU01000113">
    <property type="protein sequence ID" value="GMG19370.1"/>
    <property type="molecule type" value="Genomic_DNA"/>
</dbReference>